<proteinExistence type="predicted"/>
<reference evidence="2 3" key="1">
    <citation type="submission" date="2015-07" db="EMBL/GenBank/DDBJ databases">
        <title>Emmonsia species relationships and genome sequence.</title>
        <authorList>
            <person name="Cuomo C.A."/>
            <person name="Schwartz I.S."/>
            <person name="Kenyon C."/>
            <person name="de Hoog G.S."/>
            <person name="Govender N.P."/>
            <person name="Botha A."/>
            <person name="Moreno L."/>
            <person name="de Vries M."/>
            <person name="Munoz J.F."/>
            <person name="Stielow J.B."/>
        </authorList>
    </citation>
    <scope>NUCLEOTIDE SEQUENCE [LARGE SCALE GENOMIC DNA]</scope>
    <source>
        <strain evidence="2 3">CBS 136260</strain>
    </source>
</reference>
<dbReference type="AlphaFoldDB" id="A0A1B7NQ23"/>
<dbReference type="EMBL" id="LGUA01001242">
    <property type="protein sequence ID" value="OAX78923.1"/>
    <property type="molecule type" value="Genomic_DNA"/>
</dbReference>
<comment type="caution">
    <text evidence="2">The sequence shown here is derived from an EMBL/GenBank/DDBJ whole genome shotgun (WGS) entry which is preliminary data.</text>
</comment>
<protein>
    <submittedName>
        <fullName evidence="2">Uncharacterized protein</fullName>
    </submittedName>
</protein>
<feature type="region of interest" description="Disordered" evidence="1">
    <location>
        <begin position="147"/>
        <end position="167"/>
    </location>
</feature>
<keyword evidence="3" id="KW-1185">Reference proteome</keyword>
<sequence>MKRLKKGVSRATLALEDCAEESGREVKEVKTYLTEARLSMLLLHKAGPADLVGLDEKNIMLWRRYIPLSDLEEILDLRSREFPAEVKHFRGLDHVAAKVMIDGLKKYGWELQELAPCTSEVMEILFLYIDRNRLAEGSIDFLDPVRHGTVGQQQNSDDNDDNDAMQQHDAPYNAEQTSIPKHPHITTTPPNAECEGTIVNYTDIYTNDYAGEGIGIPPSKRRGIENESQQMDTQRDRSPKQEIIPSFQDGRVSLYTYIPDPDTDLWAMQSGGVGFPVPPIFNGDAYSQRHSNPTRSFLAFPHSEN</sequence>
<evidence type="ECO:0000256" key="1">
    <source>
        <dbReference type="SAM" id="MobiDB-lite"/>
    </source>
</evidence>
<evidence type="ECO:0000313" key="3">
    <source>
        <dbReference type="Proteomes" id="UP000091918"/>
    </source>
</evidence>
<dbReference type="OrthoDB" id="3491794at2759"/>
<feature type="region of interest" description="Disordered" evidence="1">
    <location>
        <begin position="213"/>
        <end position="244"/>
    </location>
</feature>
<evidence type="ECO:0000313" key="2">
    <source>
        <dbReference type="EMBL" id="OAX78923.1"/>
    </source>
</evidence>
<organism evidence="2 3">
    <name type="scientific">Emergomyces africanus</name>
    <dbReference type="NCBI Taxonomy" id="1955775"/>
    <lineage>
        <taxon>Eukaryota</taxon>
        <taxon>Fungi</taxon>
        <taxon>Dikarya</taxon>
        <taxon>Ascomycota</taxon>
        <taxon>Pezizomycotina</taxon>
        <taxon>Eurotiomycetes</taxon>
        <taxon>Eurotiomycetidae</taxon>
        <taxon>Onygenales</taxon>
        <taxon>Ajellomycetaceae</taxon>
        <taxon>Emergomyces</taxon>
    </lineage>
</organism>
<dbReference type="Proteomes" id="UP000091918">
    <property type="component" value="Unassembled WGS sequence"/>
</dbReference>
<name>A0A1B7NQ23_9EURO</name>
<dbReference type="STRING" id="1658172.A0A1B7NQ23"/>
<accession>A0A1B7NQ23</accession>
<gene>
    <name evidence="2" type="ORF">ACJ72_06765</name>
</gene>